<reference evidence="7 8" key="1">
    <citation type="journal article" date="2024" name="Microbiology">
        <title>Methylomarinum rosea sp. nov., a novel halophilic methanotrophic bacterium from the hypersaline Lake Elton.</title>
        <authorList>
            <person name="Suleimanov R.Z."/>
            <person name="Oshkin I.Y."/>
            <person name="Danilova O.V."/>
            <person name="Suzina N.E."/>
            <person name="Dedysh S.N."/>
        </authorList>
    </citation>
    <scope>NUCLEOTIDE SEQUENCE [LARGE SCALE GENOMIC DNA]</scope>
    <source>
        <strain evidence="7 8">Ch1-1</strain>
    </source>
</reference>
<dbReference type="PANTHER" id="PTHR38097">
    <property type="match status" value="1"/>
</dbReference>
<keyword evidence="8" id="KW-1185">Reference proteome</keyword>
<keyword evidence="4" id="KW-0238">DNA-binding</keyword>
<evidence type="ECO:0000256" key="1">
    <source>
        <dbReference type="ARBA" id="ARBA00004453"/>
    </source>
</evidence>
<comment type="subcellular location">
    <subcellularLocation>
        <location evidence="1">Cytoplasm</location>
        <location evidence="1">Nucleoid</location>
    </subcellularLocation>
</comment>
<name>A0AAU7NT08_9GAMM</name>
<evidence type="ECO:0000256" key="2">
    <source>
        <dbReference type="ARBA" id="ARBA00010610"/>
    </source>
</evidence>
<dbReference type="Pfam" id="PF00816">
    <property type="entry name" value="Histone_HNS"/>
    <property type="match status" value="1"/>
</dbReference>
<dbReference type="EMBL" id="CP157743">
    <property type="protein sequence ID" value="XBS20112.1"/>
    <property type="molecule type" value="Genomic_DNA"/>
</dbReference>
<dbReference type="GO" id="GO:0032993">
    <property type="term" value="C:protein-DNA complex"/>
    <property type="evidence" value="ECO:0007669"/>
    <property type="project" value="TreeGrafter"/>
</dbReference>
<dbReference type="GO" id="GO:0003680">
    <property type="term" value="F:minor groove of adenine-thymine-rich DNA binding"/>
    <property type="evidence" value="ECO:0007669"/>
    <property type="project" value="TreeGrafter"/>
</dbReference>
<dbReference type="Gene3D" id="4.10.430.10">
    <property type="entry name" value="Histone-like protein H-NS, C-terminal domain"/>
    <property type="match status" value="1"/>
</dbReference>
<protein>
    <submittedName>
        <fullName evidence="7">H-NS histone family protein</fullName>
    </submittedName>
</protein>
<dbReference type="SUPFAM" id="SSF81273">
    <property type="entry name" value="H-NS histone-like proteins"/>
    <property type="match status" value="1"/>
</dbReference>
<evidence type="ECO:0000256" key="4">
    <source>
        <dbReference type="ARBA" id="ARBA00023125"/>
    </source>
</evidence>
<dbReference type="InterPro" id="IPR027444">
    <property type="entry name" value="H-NS_C_dom"/>
</dbReference>
<feature type="domain" description="DNA-binding protein H-NS-like C-terminal" evidence="6">
    <location>
        <begin position="59"/>
        <end position="104"/>
    </location>
</feature>
<dbReference type="Proteomes" id="UP001225378">
    <property type="component" value="Chromosome"/>
</dbReference>
<dbReference type="GO" id="GO:0001217">
    <property type="term" value="F:DNA-binding transcription repressor activity"/>
    <property type="evidence" value="ECO:0007669"/>
    <property type="project" value="TreeGrafter"/>
</dbReference>
<dbReference type="InterPro" id="IPR037150">
    <property type="entry name" value="H-NS_C_dom_sf"/>
</dbReference>
<evidence type="ECO:0000313" key="7">
    <source>
        <dbReference type="EMBL" id="XBS20112.1"/>
    </source>
</evidence>
<dbReference type="AlphaFoldDB" id="A0AAU7NT08"/>
<dbReference type="GO" id="GO:0009295">
    <property type="term" value="C:nucleoid"/>
    <property type="evidence" value="ECO:0007669"/>
    <property type="project" value="UniProtKB-SubCell"/>
</dbReference>
<accession>A0AAU7NT08</accession>
<dbReference type="PANTHER" id="PTHR38097:SF2">
    <property type="entry name" value="DNA-BINDING PROTEIN STPA"/>
    <property type="match status" value="1"/>
</dbReference>
<dbReference type="GO" id="GO:0000976">
    <property type="term" value="F:transcription cis-regulatory region binding"/>
    <property type="evidence" value="ECO:0007669"/>
    <property type="project" value="TreeGrafter"/>
</dbReference>
<gene>
    <name evidence="7" type="ORF">Q9L42_017415</name>
</gene>
<evidence type="ECO:0000256" key="5">
    <source>
        <dbReference type="SAM" id="MobiDB-lite"/>
    </source>
</evidence>
<dbReference type="GO" id="GO:0005829">
    <property type="term" value="C:cytosol"/>
    <property type="evidence" value="ECO:0007669"/>
    <property type="project" value="TreeGrafter"/>
</dbReference>
<evidence type="ECO:0000313" key="8">
    <source>
        <dbReference type="Proteomes" id="UP001225378"/>
    </source>
</evidence>
<sequence>MTEYEELSETELQKVIQNAEKALKEKQASKRKEVIAKINELAASIGVTVDIREEKEKPARKGKKVAPKYRNPNDPSQTWTGRGVAPKWMQALLNSGRDKSEFLI</sequence>
<evidence type="ECO:0000256" key="3">
    <source>
        <dbReference type="ARBA" id="ARBA00022490"/>
    </source>
</evidence>
<dbReference type="SMART" id="SM00528">
    <property type="entry name" value="HNS"/>
    <property type="match status" value="1"/>
</dbReference>
<dbReference type="GO" id="GO:0003681">
    <property type="term" value="F:bent DNA binding"/>
    <property type="evidence" value="ECO:0007669"/>
    <property type="project" value="TreeGrafter"/>
</dbReference>
<dbReference type="KEGG" id="mech:Q9L42_017415"/>
<evidence type="ECO:0000259" key="6">
    <source>
        <dbReference type="SMART" id="SM00528"/>
    </source>
</evidence>
<keyword evidence="3" id="KW-0963">Cytoplasm</keyword>
<comment type="similarity">
    <text evidence="2">Belongs to the histone-like protein H-NS family.</text>
</comment>
<feature type="region of interest" description="Disordered" evidence="5">
    <location>
        <begin position="55"/>
        <end position="83"/>
    </location>
</feature>
<proteinExistence type="inferred from homology"/>
<dbReference type="RefSeq" id="WP_305907163.1">
    <property type="nucleotide sequence ID" value="NZ_CP157743.1"/>
</dbReference>
<organism evidence="7 8">
    <name type="scientific">Methylomarinum roseum</name>
    <dbReference type="NCBI Taxonomy" id="3067653"/>
    <lineage>
        <taxon>Bacteria</taxon>
        <taxon>Pseudomonadati</taxon>
        <taxon>Pseudomonadota</taxon>
        <taxon>Gammaproteobacteria</taxon>
        <taxon>Methylococcales</taxon>
        <taxon>Methylococcaceae</taxon>
        <taxon>Methylomarinum</taxon>
    </lineage>
</organism>